<evidence type="ECO:0000256" key="2">
    <source>
        <dbReference type="ARBA" id="ARBA00006613"/>
    </source>
</evidence>
<sequence>MSLLYECINTVIAVLISISSGMPNHFASIQLCVQKLRILIEDSDQNSMSKILKSHPKSVQARKDLVLQCLDDKDESIRLRALDLLYGMVSKKNLMEIVKKLMTHRDKAEGSQYRDELLSKIIDSCSQNNYQYITNFEWYVGILVELTRIDGTKHGSAIASQMLDVAIRVQAIRNFAVSQMAVLLKNAQLLQGNSDRNSISEVLYAAAWICGEFSEMLSSPLGTLEAMMDPKVMFLPSHIQSILVQNAAKLYARVIELCESEGDTESASAASNLLLDKVPMFVQSADLEVQERACCILHLVKQIIKLQGKGDKVAPELLSLFAGELNPVAPKAQKKVPIPEGLDLDAWINEPPSEASSEEGSGDTFSKYEKQVTEKTKSSKSYEPTEEELLKVNFLCGS</sequence>
<dbReference type="InterPro" id="IPR017105">
    <property type="entry name" value="AP3_complex_dsu"/>
</dbReference>
<keyword evidence="10" id="KW-1185">Reference proteome</keyword>
<dbReference type="Pfam" id="PF01602">
    <property type="entry name" value="Adaptin_N"/>
    <property type="match status" value="1"/>
</dbReference>
<dbReference type="GO" id="GO:0010008">
    <property type="term" value="C:endosome membrane"/>
    <property type="evidence" value="ECO:0007669"/>
    <property type="project" value="TreeGrafter"/>
</dbReference>
<evidence type="ECO:0000256" key="5">
    <source>
        <dbReference type="ARBA" id="ARBA00022927"/>
    </source>
</evidence>
<feature type="compositionally biased region" description="Basic and acidic residues" evidence="7">
    <location>
        <begin position="366"/>
        <end position="377"/>
    </location>
</feature>
<dbReference type="GO" id="GO:0048499">
    <property type="term" value="P:synaptic vesicle membrane organization"/>
    <property type="evidence" value="ECO:0007669"/>
    <property type="project" value="TreeGrafter"/>
</dbReference>
<dbReference type="GO" id="GO:1904115">
    <property type="term" value="C:axon cytoplasm"/>
    <property type="evidence" value="ECO:0007669"/>
    <property type="project" value="GOC"/>
</dbReference>
<comment type="similarity">
    <text evidence="2">Belongs to the adaptor complexes large subunit family.</text>
</comment>
<evidence type="ECO:0000256" key="4">
    <source>
        <dbReference type="ARBA" id="ARBA00022737"/>
    </source>
</evidence>
<evidence type="ECO:0000256" key="7">
    <source>
        <dbReference type="SAM" id="MobiDB-lite"/>
    </source>
</evidence>
<name>A0A8X6KDL0_TRICU</name>
<keyword evidence="3" id="KW-0813">Transport</keyword>
<dbReference type="GO" id="GO:0098943">
    <property type="term" value="P:neurotransmitter receptor transport, postsynaptic endosome to lysosome"/>
    <property type="evidence" value="ECO:0007669"/>
    <property type="project" value="TreeGrafter"/>
</dbReference>
<dbReference type="AlphaFoldDB" id="A0A8X6KDL0"/>
<dbReference type="PANTHER" id="PTHR22781">
    <property type="entry name" value="DELTA ADAPTIN-RELATED"/>
    <property type="match status" value="1"/>
</dbReference>
<keyword evidence="4" id="KW-0677">Repeat</keyword>
<comment type="subcellular location">
    <subcellularLocation>
        <location evidence="1">Endomembrane system</location>
    </subcellularLocation>
</comment>
<feature type="domain" description="Clathrin/coatomer adaptor adaptin-like N-terminal" evidence="8">
    <location>
        <begin position="1"/>
        <end position="302"/>
    </location>
</feature>
<dbReference type="GO" id="GO:0006896">
    <property type="term" value="P:Golgi to vacuole transport"/>
    <property type="evidence" value="ECO:0007669"/>
    <property type="project" value="TreeGrafter"/>
</dbReference>
<evidence type="ECO:0000256" key="3">
    <source>
        <dbReference type="ARBA" id="ARBA00022448"/>
    </source>
</evidence>
<dbReference type="GO" id="GO:0043195">
    <property type="term" value="C:terminal bouton"/>
    <property type="evidence" value="ECO:0007669"/>
    <property type="project" value="TreeGrafter"/>
</dbReference>
<dbReference type="InterPro" id="IPR002553">
    <property type="entry name" value="Clathrin/coatomer_adapt-like_N"/>
</dbReference>
<protein>
    <submittedName>
        <fullName evidence="9">AP-3 complex subunit delta-1</fullName>
    </submittedName>
</protein>
<reference evidence="9" key="1">
    <citation type="submission" date="2020-07" db="EMBL/GenBank/DDBJ databases">
        <title>Multicomponent nature underlies the extraordinary mechanical properties of spider dragline silk.</title>
        <authorList>
            <person name="Kono N."/>
            <person name="Nakamura H."/>
            <person name="Mori M."/>
            <person name="Yoshida Y."/>
            <person name="Ohtoshi R."/>
            <person name="Malay A.D."/>
            <person name="Moran D.A.P."/>
            <person name="Tomita M."/>
            <person name="Numata K."/>
            <person name="Arakawa K."/>
        </authorList>
    </citation>
    <scope>NUCLEOTIDE SEQUENCE</scope>
</reference>
<gene>
    <name evidence="9" type="primary">AP3D1</name>
    <name evidence="9" type="ORF">TNCT_245511</name>
</gene>
<dbReference type="GO" id="GO:0006623">
    <property type="term" value="P:protein targeting to vacuole"/>
    <property type="evidence" value="ECO:0007669"/>
    <property type="project" value="TreeGrafter"/>
</dbReference>
<organism evidence="9 10">
    <name type="scientific">Trichonephila clavata</name>
    <name type="common">Joro spider</name>
    <name type="synonym">Nephila clavata</name>
    <dbReference type="NCBI Taxonomy" id="2740835"/>
    <lineage>
        <taxon>Eukaryota</taxon>
        <taxon>Metazoa</taxon>
        <taxon>Ecdysozoa</taxon>
        <taxon>Arthropoda</taxon>
        <taxon>Chelicerata</taxon>
        <taxon>Arachnida</taxon>
        <taxon>Araneae</taxon>
        <taxon>Araneomorphae</taxon>
        <taxon>Entelegynae</taxon>
        <taxon>Araneoidea</taxon>
        <taxon>Nephilidae</taxon>
        <taxon>Trichonephila</taxon>
    </lineage>
</organism>
<dbReference type="InterPro" id="IPR016024">
    <property type="entry name" value="ARM-type_fold"/>
</dbReference>
<dbReference type="GO" id="GO:0098830">
    <property type="term" value="C:presynaptic endosome"/>
    <property type="evidence" value="ECO:0007669"/>
    <property type="project" value="TreeGrafter"/>
</dbReference>
<proteinExistence type="inferred from homology"/>
<dbReference type="GO" id="GO:0016182">
    <property type="term" value="P:synaptic vesicle budding from endosome"/>
    <property type="evidence" value="ECO:0007669"/>
    <property type="project" value="TreeGrafter"/>
</dbReference>
<dbReference type="GO" id="GO:0048490">
    <property type="term" value="P:anterograde synaptic vesicle transport"/>
    <property type="evidence" value="ECO:0007669"/>
    <property type="project" value="TreeGrafter"/>
</dbReference>
<evidence type="ECO:0000256" key="6">
    <source>
        <dbReference type="ARBA" id="ARBA00023136"/>
    </source>
</evidence>
<accession>A0A8X6KDL0</accession>
<evidence type="ECO:0000313" key="9">
    <source>
        <dbReference type="EMBL" id="GFQ69856.1"/>
    </source>
</evidence>
<evidence type="ECO:0000256" key="1">
    <source>
        <dbReference type="ARBA" id="ARBA00004308"/>
    </source>
</evidence>
<dbReference type="SUPFAM" id="SSF48371">
    <property type="entry name" value="ARM repeat"/>
    <property type="match status" value="1"/>
</dbReference>
<dbReference type="OrthoDB" id="10264595at2759"/>
<comment type="caution">
    <text evidence="9">The sequence shown here is derived from an EMBL/GenBank/DDBJ whole genome shotgun (WGS) entry which is preliminary data.</text>
</comment>
<dbReference type="EMBL" id="BMAO01030715">
    <property type="protein sequence ID" value="GFQ69856.1"/>
    <property type="molecule type" value="Genomic_DNA"/>
</dbReference>
<evidence type="ECO:0000259" key="8">
    <source>
        <dbReference type="Pfam" id="PF01602"/>
    </source>
</evidence>
<dbReference type="Proteomes" id="UP000887116">
    <property type="component" value="Unassembled WGS sequence"/>
</dbReference>
<evidence type="ECO:0000313" key="10">
    <source>
        <dbReference type="Proteomes" id="UP000887116"/>
    </source>
</evidence>
<dbReference type="GO" id="GO:0030123">
    <property type="term" value="C:AP-3 adaptor complex"/>
    <property type="evidence" value="ECO:0007669"/>
    <property type="project" value="InterPro"/>
</dbReference>
<keyword evidence="5" id="KW-0653">Protein transport</keyword>
<feature type="region of interest" description="Disordered" evidence="7">
    <location>
        <begin position="349"/>
        <end position="385"/>
    </location>
</feature>
<dbReference type="Gene3D" id="1.25.10.10">
    <property type="entry name" value="Leucine-rich Repeat Variant"/>
    <property type="match status" value="1"/>
</dbReference>
<keyword evidence="6" id="KW-0472">Membrane</keyword>
<dbReference type="PANTHER" id="PTHR22781:SF12">
    <property type="entry name" value="AP-3 COMPLEX SUBUNIT DELTA-1"/>
    <property type="match status" value="1"/>
</dbReference>
<dbReference type="InterPro" id="IPR011989">
    <property type="entry name" value="ARM-like"/>
</dbReference>